<keyword evidence="3" id="KW-0240">DNA-directed RNA polymerase</keyword>
<feature type="non-terminal residue" evidence="9">
    <location>
        <position position="1"/>
    </location>
</feature>
<evidence type="ECO:0000256" key="2">
    <source>
        <dbReference type="ARBA" id="ARBA00012418"/>
    </source>
</evidence>
<dbReference type="InterPro" id="IPR002092">
    <property type="entry name" value="DNA-dir_Rpol_phage-type"/>
</dbReference>
<accession>O42715</accession>
<evidence type="ECO:0000256" key="1">
    <source>
        <dbReference type="ARBA" id="ARBA00009493"/>
    </source>
</evidence>
<feature type="domain" description="DNA-directed RNA polymerase C-terminal" evidence="8">
    <location>
        <begin position="1"/>
        <end position="155"/>
    </location>
</feature>
<dbReference type="InterPro" id="IPR043502">
    <property type="entry name" value="DNA/RNA_pol_sf"/>
</dbReference>
<evidence type="ECO:0000259" key="8">
    <source>
        <dbReference type="Pfam" id="PF00940"/>
    </source>
</evidence>
<dbReference type="GO" id="GO:0006390">
    <property type="term" value="P:mitochondrial transcription"/>
    <property type="evidence" value="ECO:0007669"/>
    <property type="project" value="TreeGrafter"/>
</dbReference>
<dbReference type="AlphaFoldDB" id="O42715"/>
<evidence type="ECO:0000256" key="6">
    <source>
        <dbReference type="ARBA" id="ARBA00023163"/>
    </source>
</evidence>
<feature type="non-terminal residue" evidence="9">
    <location>
        <position position="155"/>
    </location>
</feature>
<organism evidence="9">
    <name type="scientific">Rhizophydium sp. 136</name>
    <dbReference type="NCBI Taxonomy" id="60187"/>
    <lineage>
        <taxon>Eukaryota</taxon>
        <taxon>Fungi</taxon>
        <taxon>Fungi incertae sedis</taxon>
        <taxon>Chytridiomycota</taxon>
        <taxon>Chytridiomycota incertae sedis</taxon>
        <taxon>Chytridiomycetes</taxon>
        <taxon>Rhizophydiales</taxon>
        <taxon>Rhizophydiaceae</taxon>
        <taxon>Rhizophydium</taxon>
    </lineage>
</organism>
<keyword evidence="4" id="KW-0808">Transferase</keyword>
<dbReference type="PANTHER" id="PTHR10102:SF0">
    <property type="entry name" value="DNA-DIRECTED RNA POLYMERASE, MITOCHONDRIAL"/>
    <property type="match status" value="1"/>
</dbReference>
<dbReference type="GO" id="GO:0034245">
    <property type="term" value="C:mitochondrial DNA-directed RNA polymerase complex"/>
    <property type="evidence" value="ECO:0007669"/>
    <property type="project" value="TreeGrafter"/>
</dbReference>
<reference evidence="9" key="1">
    <citation type="journal article" date="1997" name="J. Mol. Evol.">
        <title>On the evolution of the single-subunit RNA polymerases.</title>
        <authorList>
            <person name="Cermakian N."/>
            <person name="Ikeda T.M."/>
            <person name="Miramontes P."/>
            <person name="Lang B.F."/>
            <person name="Gray M.W."/>
            <person name="Cedergren R."/>
        </authorList>
    </citation>
    <scope>NUCLEOTIDE SEQUENCE</scope>
    <source>
        <strain evidence="9">#136</strain>
    </source>
</reference>
<evidence type="ECO:0000256" key="4">
    <source>
        <dbReference type="ARBA" id="ARBA00022679"/>
    </source>
</evidence>
<dbReference type="GO" id="GO:0003899">
    <property type="term" value="F:DNA-directed RNA polymerase activity"/>
    <property type="evidence" value="ECO:0007669"/>
    <property type="project" value="UniProtKB-EC"/>
</dbReference>
<evidence type="ECO:0000313" key="9">
    <source>
        <dbReference type="EMBL" id="AAC05224.1"/>
    </source>
</evidence>
<evidence type="ECO:0000256" key="7">
    <source>
        <dbReference type="ARBA" id="ARBA00048552"/>
    </source>
</evidence>
<comment type="similarity">
    <text evidence="1">Belongs to the phage and mitochondrial RNA polymerase family.</text>
</comment>
<keyword evidence="5" id="KW-0548">Nucleotidyltransferase</keyword>
<evidence type="ECO:0000256" key="3">
    <source>
        <dbReference type="ARBA" id="ARBA00022478"/>
    </source>
</evidence>
<dbReference type="SUPFAM" id="SSF56672">
    <property type="entry name" value="DNA/RNA polymerases"/>
    <property type="match status" value="1"/>
</dbReference>
<dbReference type="EMBL" id="AF000226">
    <property type="protein sequence ID" value="AAC05224.1"/>
    <property type="molecule type" value="Genomic_DNA"/>
</dbReference>
<dbReference type="EC" id="2.7.7.6" evidence="2"/>
<name>O42715_9FUNG</name>
<evidence type="ECO:0000256" key="5">
    <source>
        <dbReference type="ARBA" id="ARBA00022695"/>
    </source>
</evidence>
<proteinExistence type="inferred from homology"/>
<comment type="catalytic activity">
    <reaction evidence="7">
        <text>RNA(n) + a ribonucleoside 5'-triphosphate = RNA(n+1) + diphosphate</text>
        <dbReference type="Rhea" id="RHEA:21248"/>
        <dbReference type="Rhea" id="RHEA-COMP:14527"/>
        <dbReference type="Rhea" id="RHEA-COMP:17342"/>
        <dbReference type="ChEBI" id="CHEBI:33019"/>
        <dbReference type="ChEBI" id="CHEBI:61557"/>
        <dbReference type="ChEBI" id="CHEBI:140395"/>
        <dbReference type="EC" id="2.7.7.6"/>
    </reaction>
</comment>
<dbReference type="Gene3D" id="1.10.150.20">
    <property type="entry name" value="5' to 3' exonuclease, C-terminal subdomain"/>
    <property type="match status" value="1"/>
</dbReference>
<sequence length="155" mass="17516">NTYGVTFVGARDQIFNRLKEARAKCALYITRKVFESMSDMFEGARAIQNWLSKGANFRMQRRNSKAPPKMTSMIWTSPLGFPIVQPYRKLGFDHVKTFMQTFSIIDDKKPSPVNSMKQASAFPPNFVHSLDASHMMLTAMACLAQNVTFAAVHDS</sequence>
<dbReference type="Pfam" id="PF00940">
    <property type="entry name" value="RNA_pol"/>
    <property type="match status" value="1"/>
</dbReference>
<protein>
    <recommendedName>
        <fullName evidence="2">DNA-directed RNA polymerase</fullName>
        <ecNumber evidence="2">2.7.7.6</ecNumber>
    </recommendedName>
</protein>
<dbReference type="InterPro" id="IPR046950">
    <property type="entry name" value="DNA-dir_Rpol_C_phage-type"/>
</dbReference>
<dbReference type="PANTHER" id="PTHR10102">
    <property type="entry name" value="DNA-DIRECTED RNA POLYMERASE, MITOCHONDRIAL"/>
    <property type="match status" value="1"/>
</dbReference>
<keyword evidence="6" id="KW-0804">Transcription</keyword>
<dbReference type="GO" id="GO:0001018">
    <property type="term" value="F:mitochondrial promoter sequence-specific DNA binding"/>
    <property type="evidence" value="ECO:0007669"/>
    <property type="project" value="TreeGrafter"/>
</dbReference>